<evidence type="ECO:0000313" key="6">
    <source>
        <dbReference type="Proteomes" id="UP000240542"/>
    </source>
</evidence>
<accession>A0A2P8D3G2</accession>
<dbReference type="Gene3D" id="1.10.443.10">
    <property type="entry name" value="Intergrase catalytic core"/>
    <property type="match status" value="1"/>
</dbReference>
<keyword evidence="2" id="KW-0238">DNA-binding</keyword>
<dbReference type="InterPro" id="IPR010998">
    <property type="entry name" value="Integrase_recombinase_N"/>
</dbReference>
<dbReference type="GO" id="GO:0006310">
    <property type="term" value="P:DNA recombination"/>
    <property type="evidence" value="ECO:0007669"/>
    <property type="project" value="UniProtKB-KW"/>
</dbReference>
<evidence type="ECO:0000259" key="4">
    <source>
        <dbReference type="PROSITE" id="PS51898"/>
    </source>
</evidence>
<name>A0A2P8D3G2_9ACTN</name>
<dbReference type="GO" id="GO:0003677">
    <property type="term" value="F:DNA binding"/>
    <property type="evidence" value="ECO:0007669"/>
    <property type="project" value="UniProtKB-KW"/>
</dbReference>
<dbReference type="InterPro" id="IPR050090">
    <property type="entry name" value="Tyrosine_recombinase_XerCD"/>
</dbReference>
<gene>
    <name evidence="5" type="ORF">CLV63_11935</name>
</gene>
<evidence type="ECO:0000256" key="3">
    <source>
        <dbReference type="ARBA" id="ARBA00023172"/>
    </source>
</evidence>
<evidence type="ECO:0000313" key="5">
    <source>
        <dbReference type="EMBL" id="PSK91754.1"/>
    </source>
</evidence>
<keyword evidence="3" id="KW-0233">DNA recombination</keyword>
<dbReference type="InterPro" id="IPR013762">
    <property type="entry name" value="Integrase-like_cat_sf"/>
</dbReference>
<feature type="domain" description="Tyr recombinase" evidence="4">
    <location>
        <begin position="248"/>
        <end position="474"/>
    </location>
</feature>
<organism evidence="5 6">
    <name type="scientific">Murinocardiopsis flavida</name>
    <dbReference type="NCBI Taxonomy" id="645275"/>
    <lineage>
        <taxon>Bacteria</taxon>
        <taxon>Bacillati</taxon>
        <taxon>Actinomycetota</taxon>
        <taxon>Actinomycetes</taxon>
        <taxon>Streptosporangiales</taxon>
        <taxon>Nocardiopsidaceae</taxon>
        <taxon>Murinocardiopsis</taxon>
    </lineage>
</organism>
<dbReference type="PANTHER" id="PTHR30349">
    <property type="entry name" value="PHAGE INTEGRASE-RELATED"/>
    <property type="match status" value="1"/>
</dbReference>
<dbReference type="InterPro" id="IPR002104">
    <property type="entry name" value="Integrase_catalytic"/>
</dbReference>
<dbReference type="PROSITE" id="PS51898">
    <property type="entry name" value="TYR_RECOMBINASE"/>
    <property type="match status" value="1"/>
</dbReference>
<dbReference type="SUPFAM" id="SSF56349">
    <property type="entry name" value="DNA breaking-rejoining enzymes"/>
    <property type="match status" value="1"/>
</dbReference>
<dbReference type="GO" id="GO:0015074">
    <property type="term" value="P:DNA integration"/>
    <property type="evidence" value="ECO:0007669"/>
    <property type="project" value="InterPro"/>
</dbReference>
<dbReference type="EMBL" id="PYGA01000019">
    <property type="protein sequence ID" value="PSK91754.1"/>
    <property type="molecule type" value="Genomic_DNA"/>
</dbReference>
<dbReference type="PANTHER" id="PTHR30349:SF64">
    <property type="entry name" value="PROPHAGE INTEGRASE INTD-RELATED"/>
    <property type="match status" value="1"/>
</dbReference>
<proteinExistence type="inferred from homology"/>
<sequence length="507" mass="55202">MPGGQDIQFWEIRKRAGRSKPFELRWRIDQTQKSRSFLTKELARNHETALRAAARAGDVFSLSSGEPLAWERGTESFYGHAVAYARHAWGLTDSGNTRRTIADNTARLILAAVDDKAVKRAPSPASLREVRSALVSFALSFDTDTTANRPEDRVTARPCPDARTAALLTWAEQVSRPVSDFSGAEAVRALLDRACLRIDGTGASAAGTIRRRRGVLLAVLDHAVARGLLATNPMAGLKVRRARVSDAVNPRTVPDTAQSSRLITAVADSTNPTDRYLAAFFVLAYLAGTRPGETRAVARGDITWPEHITHTDAVPGWGLLTAAGSRTEVGASYTDAGSAGESRELKQRATGDVRRIPLPPEAVAVLRWHLAEFGTAPDGRLFWHLSATDAFATLPGKVYRRAWKRARAAVLTDAERAARLAERPYDLRHACASLLINLGVPAPDVAYRLGHSVEVLLTTYTHWFTSQTHASNKIIDQALSEIGPVTGQLLENDAETEENTRSDGHDT</sequence>
<dbReference type="Pfam" id="PF00589">
    <property type="entry name" value="Phage_integrase"/>
    <property type="match status" value="1"/>
</dbReference>
<comment type="caution">
    <text evidence="5">The sequence shown here is derived from an EMBL/GenBank/DDBJ whole genome shotgun (WGS) entry which is preliminary data.</text>
</comment>
<dbReference type="Proteomes" id="UP000240542">
    <property type="component" value="Unassembled WGS sequence"/>
</dbReference>
<dbReference type="InterPro" id="IPR011010">
    <property type="entry name" value="DNA_brk_join_enz"/>
</dbReference>
<reference evidence="5 6" key="1">
    <citation type="submission" date="2018-03" db="EMBL/GenBank/DDBJ databases">
        <title>Genomic Encyclopedia of Archaeal and Bacterial Type Strains, Phase II (KMG-II): from individual species to whole genera.</title>
        <authorList>
            <person name="Goeker M."/>
        </authorList>
    </citation>
    <scope>NUCLEOTIDE SEQUENCE [LARGE SCALE GENOMIC DNA]</scope>
    <source>
        <strain evidence="5 6">DSM 45312</strain>
    </source>
</reference>
<comment type="similarity">
    <text evidence="1">Belongs to the 'phage' integrase family.</text>
</comment>
<dbReference type="AlphaFoldDB" id="A0A2P8D3G2"/>
<evidence type="ECO:0000256" key="2">
    <source>
        <dbReference type="ARBA" id="ARBA00023125"/>
    </source>
</evidence>
<dbReference type="Gene3D" id="1.10.150.130">
    <property type="match status" value="1"/>
</dbReference>
<evidence type="ECO:0000256" key="1">
    <source>
        <dbReference type="ARBA" id="ARBA00008857"/>
    </source>
</evidence>
<protein>
    <submittedName>
        <fullName evidence="5">Phage integrase family protein</fullName>
    </submittedName>
</protein>
<keyword evidence="6" id="KW-1185">Reference proteome</keyword>